<protein>
    <submittedName>
        <fullName evidence="1">Uncharacterized protein</fullName>
    </submittedName>
</protein>
<gene>
    <name evidence="1" type="ORF">PanWU01x14_251980</name>
</gene>
<accession>A0A2P5BC77</accession>
<organism evidence="1 2">
    <name type="scientific">Parasponia andersonii</name>
    <name type="common">Sponia andersonii</name>
    <dbReference type="NCBI Taxonomy" id="3476"/>
    <lineage>
        <taxon>Eukaryota</taxon>
        <taxon>Viridiplantae</taxon>
        <taxon>Streptophyta</taxon>
        <taxon>Embryophyta</taxon>
        <taxon>Tracheophyta</taxon>
        <taxon>Spermatophyta</taxon>
        <taxon>Magnoliopsida</taxon>
        <taxon>eudicotyledons</taxon>
        <taxon>Gunneridae</taxon>
        <taxon>Pentapetalae</taxon>
        <taxon>rosids</taxon>
        <taxon>fabids</taxon>
        <taxon>Rosales</taxon>
        <taxon>Cannabaceae</taxon>
        <taxon>Parasponia</taxon>
    </lineage>
</organism>
<dbReference type="Proteomes" id="UP000237105">
    <property type="component" value="Unassembled WGS sequence"/>
</dbReference>
<sequence>SKISDEDVEDVIQESDSSVVRTMVDQADLKDVTINRIDIEPKILDNVDINILRYRPVDDDFINDDDEFDETLDEYNDDTLVLDDNVIDVESSDGESSDDEEID</sequence>
<dbReference type="AlphaFoldDB" id="A0A2P5BC77"/>
<proteinExistence type="predicted"/>
<keyword evidence="2" id="KW-1185">Reference proteome</keyword>
<evidence type="ECO:0000313" key="2">
    <source>
        <dbReference type="Proteomes" id="UP000237105"/>
    </source>
</evidence>
<feature type="non-terminal residue" evidence="1">
    <location>
        <position position="1"/>
    </location>
</feature>
<evidence type="ECO:0000313" key="1">
    <source>
        <dbReference type="EMBL" id="PON46393.1"/>
    </source>
</evidence>
<name>A0A2P5BC77_PARAD</name>
<dbReference type="EMBL" id="JXTB01000312">
    <property type="protein sequence ID" value="PON46393.1"/>
    <property type="molecule type" value="Genomic_DNA"/>
</dbReference>
<reference evidence="2" key="1">
    <citation type="submission" date="2016-06" db="EMBL/GenBank/DDBJ databases">
        <title>Parallel loss of symbiosis genes in relatives of nitrogen-fixing non-legume Parasponia.</title>
        <authorList>
            <person name="Van Velzen R."/>
            <person name="Holmer R."/>
            <person name="Bu F."/>
            <person name="Rutten L."/>
            <person name="Van Zeijl A."/>
            <person name="Liu W."/>
            <person name="Santuari L."/>
            <person name="Cao Q."/>
            <person name="Sharma T."/>
            <person name="Shen D."/>
            <person name="Roswanjaya Y."/>
            <person name="Wardhani T."/>
            <person name="Kalhor M.S."/>
            <person name="Jansen J."/>
            <person name="Van den Hoogen J."/>
            <person name="Gungor B."/>
            <person name="Hartog M."/>
            <person name="Hontelez J."/>
            <person name="Verver J."/>
            <person name="Yang W.-C."/>
            <person name="Schijlen E."/>
            <person name="Repin R."/>
            <person name="Schilthuizen M."/>
            <person name="Schranz E."/>
            <person name="Heidstra R."/>
            <person name="Miyata K."/>
            <person name="Fedorova E."/>
            <person name="Kohlen W."/>
            <person name="Bisseling T."/>
            <person name="Smit S."/>
            <person name="Geurts R."/>
        </authorList>
    </citation>
    <scope>NUCLEOTIDE SEQUENCE [LARGE SCALE GENOMIC DNA]</scope>
    <source>
        <strain evidence="2">cv. WU1-14</strain>
    </source>
</reference>
<comment type="caution">
    <text evidence="1">The sequence shown here is derived from an EMBL/GenBank/DDBJ whole genome shotgun (WGS) entry which is preliminary data.</text>
</comment>